<accession>A0A556AB55</accession>
<dbReference type="Proteomes" id="UP000318405">
    <property type="component" value="Unassembled WGS sequence"/>
</dbReference>
<dbReference type="EMBL" id="VLTJ01000039">
    <property type="protein sequence ID" value="TSH90119.1"/>
    <property type="molecule type" value="Genomic_DNA"/>
</dbReference>
<sequence>MMRFRWYGRLSLCALALASGMAHAWPSQPVTLIVPFAAGGMTDILARKLAQTMQTDLQQPVLVENRPGAGGVIGSERVARAAADGNTLLVMTTAHVVNPAIIKNLRYDAKNDFAPVAMLAHTPNVLVVHPSVPAKTLPELLEFARQKGGVTYGSAGAGGTTHLSGELLAAMTGAPFTHVPYKGTALAVNDLLGGQIDAAFVDALSATQYIESGRLRAIAVSTPERVPALPDVPTIAEQGVPGYDTRIWIGFYAPAGTPAPIVERLNALARKAMHEPQFQQTLSSQGTQPGDMDVPAFTQFVDEEFVKWARIVQEAGIEPQ</sequence>
<dbReference type="PIRSF" id="PIRSF017082">
    <property type="entry name" value="YflP"/>
    <property type="match status" value="1"/>
</dbReference>
<gene>
    <name evidence="3" type="ORF">FOZ76_19950</name>
</gene>
<feature type="signal peptide" evidence="2">
    <location>
        <begin position="1"/>
        <end position="24"/>
    </location>
</feature>
<keyword evidence="4" id="KW-1185">Reference proteome</keyword>
<evidence type="ECO:0000256" key="2">
    <source>
        <dbReference type="SAM" id="SignalP"/>
    </source>
</evidence>
<proteinExistence type="inferred from homology"/>
<dbReference type="InterPro" id="IPR005064">
    <property type="entry name" value="BUG"/>
</dbReference>
<dbReference type="InterPro" id="IPR042100">
    <property type="entry name" value="Bug_dom1"/>
</dbReference>
<comment type="caution">
    <text evidence="3">The sequence shown here is derived from an EMBL/GenBank/DDBJ whole genome shotgun (WGS) entry which is preliminary data.</text>
</comment>
<dbReference type="RefSeq" id="WP_143950033.1">
    <property type="nucleotide sequence ID" value="NZ_BAABMB010000003.1"/>
</dbReference>
<evidence type="ECO:0000256" key="1">
    <source>
        <dbReference type="ARBA" id="ARBA00006987"/>
    </source>
</evidence>
<reference evidence="3 4" key="1">
    <citation type="submission" date="2019-07" db="EMBL/GenBank/DDBJ databases">
        <title>Qingshengfaniella alkalisoli gen. nov., sp. nov., isolated from saline soil.</title>
        <authorList>
            <person name="Xu L."/>
            <person name="Huang X.-X."/>
            <person name="Sun J.-Q."/>
        </authorList>
    </citation>
    <scope>NUCLEOTIDE SEQUENCE [LARGE SCALE GENOMIC DNA]</scope>
    <source>
        <strain evidence="3 4">DSM 27279</strain>
    </source>
</reference>
<keyword evidence="2" id="KW-0732">Signal</keyword>
<dbReference type="CDD" id="cd13578">
    <property type="entry name" value="PBP2_Bug27"/>
    <property type="match status" value="1"/>
</dbReference>
<dbReference type="Gene3D" id="3.40.190.150">
    <property type="entry name" value="Bordetella uptake gene, domain 1"/>
    <property type="match status" value="1"/>
</dbReference>
<dbReference type="Gene3D" id="3.40.190.10">
    <property type="entry name" value="Periplasmic binding protein-like II"/>
    <property type="match status" value="1"/>
</dbReference>
<organism evidence="3 4">
    <name type="scientific">Verticiella sediminum</name>
    <dbReference type="NCBI Taxonomy" id="1247510"/>
    <lineage>
        <taxon>Bacteria</taxon>
        <taxon>Pseudomonadati</taxon>
        <taxon>Pseudomonadota</taxon>
        <taxon>Betaproteobacteria</taxon>
        <taxon>Burkholderiales</taxon>
        <taxon>Alcaligenaceae</taxon>
        <taxon>Verticiella</taxon>
    </lineage>
</organism>
<comment type="similarity">
    <text evidence="1">Belongs to the UPF0065 (bug) family.</text>
</comment>
<evidence type="ECO:0000313" key="4">
    <source>
        <dbReference type="Proteomes" id="UP000318405"/>
    </source>
</evidence>
<dbReference type="OrthoDB" id="8678477at2"/>
<dbReference type="PANTHER" id="PTHR42928">
    <property type="entry name" value="TRICARBOXYLATE-BINDING PROTEIN"/>
    <property type="match status" value="1"/>
</dbReference>
<name>A0A556AB55_9BURK</name>
<dbReference type="Pfam" id="PF03401">
    <property type="entry name" value="TctC"/>
    <property type="match status" value="1"/>
</dbReference>
<feature type="chain" id="PRO_5022071372" evidence="2">
    <location>
        <begin position="25"/>
        <end position="320"/>
    </location>
</feature>
<dbReference type="SUPFAM" id="SSF53850">
    <property type="entry name" value="Periplasmic binding protein-like II"/>
    <property type="match status" value="1"/>
</dbReference>
<evidence type="ECO:0000313" key="3">
    <source>
        <dbReference type="EMBL" id="TSH90119.1"/>
    </source>
</evidence>
<protein>
    <submittedName>
        <fullName evidence="3">Tripartite tricarboxylate transporter substrate binding protein</fullName>
    </submittedName>
</protein>
<dbReference type="PANTHER" id="PTHR42928:SF5">
    <property type="entry name" value="BLR1237 PROTEIN"/>
    <property type="match status" value="1"/>
</dbReference>
<dbReference type="AlphaFoldDB" id="A0A556AB55"/>